<reference evidence="2 3" key="1">
    <citation type="submission" date="2019-02" db="EMBL/GenBank/DDBJ databases">
        <title>Deep-cultivation of Planctomycetes and their phenomic and genomic characterization uncovers novel biology.</title>
        <authorList>
            <person name="Wiegand S."/>
            <person name="Jogler M."/>
            <person name="Boedeker C."/>
            <person name="Pinto D."/>
            <person name="Vollmers J."/>
            <person name="Rivas-Marin E."/>
            <person name="Kohn T."/>
            <person name="Peeters S.H."/>
            <person name="Heuer A."/>
            <person name="Rast P."/>
            <person name="Oberbeckmann S."/>
            <person name="Bunk B."/>
            <person name="Jeske O."/>
            <person name="Meyerdierks A."/>
            <person name="Storesund J.E."/>
            <person name="Kallscheuer N."/>
            <person name="Luecker S."/>
            <person name="Lage O.M."/>
            <person name="Pohl T."/>
            <person name="Merkel B.J."/>
            <person name="Hornburger P."/>
            <person name="Mueller R.-W."/>
            <person name="Bruemmer F."/>
            <person name="Labrenz M."/>
            <person name="Spormann A.M."/>
            <person name="Op Den Camp H."/>
            <person name="Overmann J."/>
            <person name="Amann R."/>
            <person name="Jetten M.S.M."/>
            <person name="Mascher T."/>
            <person name="Medema M.H."/>
            <person name="Devos D.P."/>
            <person name="Kaster A.-K."/>
            <person name="Ovreas L."/>
            <person name="Rohde M."/>
            <person name="Galperin M.Y."/>
            <person name="Jogler C."/>
        </authorList>
    </citation>
    <scope>NUCLEOTIDE SEQUENCE [LARGE SCALE GENOMIC DNA]</scope>
    <source>
        <strain evidence="2 3">Enr8</strain>
    </source>
</reference>
<evidence type="ECO:0000313" key="2">
    <source>
        <dbReference type="EMBL" id="TWT32769.1"/>
    </source>
</evidence>
<keyword evidence="3" id="KW-1185">Reference proteome</keyword>
<gene>
    <name evidence="2" type="ORF">Enr8_25750</name>
</gene>
<comment type="caution">
    <text evidence="2">The sequence shown here is derived from an EMBL/GenBank/DDBJ whole genome shotgun (WGS) entry which is preliminary data.</text>
</comment>
<organism evidence="2 3">
    <name type="scientific">Blastopirellula retiformator</name>
    <dbReference type="NCBI Taxonomy" id="2527970"/>
    <lineage>
        <taxon>Bacteria</taxon>
        <taxon>Pseudomonadati</taxon>
        <taxon>Planctomycetota</taxon>
        <taxon>Planctomycetia</taxon>
        <taxon>Pirellulales</taxon>
        <taxon>Pirellulaceae</taxon>
        <taxon>Blastopirellula</taxon>
    </lineage>
</organism>
<sequence>MNRIDIWLLIIVAVAPCGCGEATAPAANLGEQGPLTVEKWKQLPVSQKYDESSFESLRLGDTKLQSERNWHKFMMNVVIPERKKDIPAVPGERPTDDNVSQNK</sequence>
<proteinExistence type="predicted"/>
<dbReference type="RefSeq" id="WP_146432049.1">
    <property type="nucleotide sequence ID" value="NZ_SJPF01000003.1"/>
</dbReference>
<dbReference type="Proteomes" id="UP000318878">
    <property type="component" value="Unassembled WGS sequence"/>
</dbReference>
<evidence type="ECO:0000256" key="1">
    <source>
        <dbReference type="SAM" id="MobiDB-lite"/>
    </source>
</evidence>
<protein>
    <submittedName>
        <fullName evidence="2">Uncharacterized protein</fullName>
    </submittedName>
</protein>
<feature type="region of interest" description="Disordered" evidence="1">
    <location>
        <begin position="84"/>
        <end position="103"/>
    </location>
</feature>
<name>A0A5C5V484_9BACT</name>
<dbReference type="AlphaFoldDB" id="A0A5C5V484"/>
<dbReference type="EMBL" id="SJPF01000003">
    <property type="protein sequence ID" value="TWT32769.1"/>
    <property type="molecule type" value="Genomic_DNA"/>
</dbReference>
<accession>A0A5C5V484</accession>
<dbReference type="OrthoDB" id="285400at2"/>
<evidence type="ECO:0000313" key="3">
    <source>
        <dbReference type="Proteomes" id="UP000318878"/>
    </source>
</evidence>